<dbReference type="Proteomes" id="UP000551758">
    <property type="component" value="Unassembled WGS sequence"/>
</dbReference>
<organism evidence="1 2">
    <name type="scientific">Diceros bicornis minor</name>
    <name type="common">South-central black rhinoceros</name>
    <dbReference type="NCBI Taxonomy" id="77932"/>
    <lineage>
        <taxon>Eukaryota</taxon>
        <taxon>Metazoa</taxon>
        <taxon>Chordata</taxon>
        <taxon>Craniata</taxon>
        <taxon>Vertebrata</taxon>
        <taxon>Euteleostomi</taxon>
        <taxon>Mammalia</taxon>
        <taxon>Eutheria</taxon>
        <taxon>Laurasiatheria</taxon>
        <taxon>Perissodactyla</taxon>
        <taxon>Rhinocerotidae</taxon>
        <taxon>Diceros</taxon>
    </lineage>
</organism>
<comment type="caution">
    <text evidence="1">The sequence shown here is derived from an EMBL/GenBank/DDBJ whole genome shotgun (WGS) entry which is preliminary data.</text>
</comment>
<reference evidence="1 2" key="1">
    <citation type="journal article" date="2020" name="Mol. Biol. Evol.">
        <title>Interspecific Gene Flow and the Evolution of Specialization in Black and White Rhinoceros.</title>
        <authorList>
            <person name="Moodley Y."/>
            <person name="Westbury M.V."/>
            <person name="Russo I.M."/>
            <person name="Gopalakrishnan S."/>
            <person name="Rakotoarivelo A."/>
            <person name="Olsen R.A."/>
            <person name="Prost S."/>
            <person name="Tunstall T."/>
            <person name="Ryder O.A."/>
            <person name="Dalen L."/>
            <person name="Bruford M.W."/>
        </authorList>
    </citation>
    <scope>NUCLEOTIDE SEQUENCE [LARGE SCALE GENOMIC DNA]</scope>
    <source>
        <strain evidence="1">SBR-YM</strain>
        <tissue evidence="1">Skin</tissue>
    </source>
</reference>
<dbReference type="AlphaFoldDB" id="A0A7J7ENR7"/>
<sequence>MKEMELQMCQDQATGTRNAPYGIRVPPCGKLNEEADSPRQLYTPVTCVPVTAFTTPPSQ</sequence>
<evidence type="ECO:0000313" key="1">
    <source>
        <dbReference type="EMBL" id="KAF5917445.1"/>
    </source>
</evidence>
<protein>
    <submittedName>
        <fullName evidence="1">Uncharacterized protein</fullName>
    </submittedName>
</protein>
<dbReference type="InterPro" id="IPR023621">
    <property type="entry name" value="Ribosomal_eL31_dom_sf"/>
</dbReference>
<name>A0A7J7ENR7_DICBM</name>
<evidence type="ECO:0000313" key="2">
    <source>
        <dbReference type="Proteomes" id="UP000551758"/>
    </source>
</evidence>
<dbReference type="EMBL" id="JACDTQ010002544">
    <property type="protein sequence ID" value="KAF5917445.1"/>
    <property type="molecule type" value="Genomic_DNA"/>
</dbReference>
<gene>
    <name evidence="1" type="ORF">HPG69_017336</name>
</gene>
<keyword evidence="2" id="KW-1185">Reference proteome</keyword>
<proteinExistence type="predicted"/>
<accession>A0A7J7ENR7</accession>
<dbReference type="Gene3D" id="3.10.440.10">
    <property type="match status" value="1"/>
</dbReference>